<dbReference type="VEuPathDB" id="GiardiaDB:QR46_2529"/>
<dbReference type="Proteomes" id="UP000018040">
    <property type="component" value="Unassembled WGS sequence"/>
</dbReference>
<dbReference type="EMBL" id="AHHH01000289">
    <property type="protein sequence ID" value="ESU40194.1"/>
    <property type="molecule type" value="Genomic_DNA"/>
</dbReference>
<accession>V6TNM5</accession>
<proteinExistence type="predicted"/>
<reference evidence="1 2" key="2">
    <citation type="journal article" date="2013" name="Genome Biol. Evol.">
        <title>Genome sequencing of Giardia lamblia genotypes A2 and B isolates (DH and GS) and comparative analysis with the genomes of genotypes A1 and E (WB and Pig).</title>
        <authorList>
            <person name="Adam R.D."/>
            <person name="Dahlstrom E.W."/>
            <person name="Martens C.A."/>
            <person name="Bruno D.P."/>
            <person name="Barbian K.D."/>
            <person name="Ricklefs S.M."/>
            <person name="Hernandez M.M."/>
            <person name="Narla N.P."/>
            <person name="Patel R.B."/>
            <person name="Porcella S.F."/>
            <person name="Nash T.E."/>
        </authorList>
    </citation>
    <scope>NUCLEOTIDE SEQUENCE [LARGE SCALE GENOMIC DNA]</scope>
    <source>
        <strain evidence="1 2">GS</strain>
    </source>
</reference>
<evidence type="ECO:0000313" key="1">
    <source>
        <dbReference type="EMBL" id="ESU40194.1"/>
    </source>
</evidence>
<gene>
    <name evidence="1" type="ORF">GSB_155479</name>
</gene>
<reference evidence="2" key="1">
    <citation type="submission" date="2012-02" db="EMBL/GenBank/DDBJ databases">
        <title>Genome sequencing of Giardia lamblia Genotypes A2 and B isolates (DH and GS) and comparative analysis with the genomes of Genotypes A1 and E (WB and Pig).</title>
        <authorList>
            <person name="Adam R."/>
            <person name="Dahlstrom E."/>
            <person name="Martens C."/>
            <person name="Bruno D."/>
            <person name="Barbian K."/>
            <person name="Porcella S.F."/>
            <person name="Nash T."/>
        </authorList>
    </citation>
    <scope>NUCLEOTIDE SEQUENCE</scope>
    <source>
        <strain evidence="2">GS</strain>
    </source>
</reference>
<evidence type="ECO:0000313" key="2">
    <source>
        <dbReference type="Proteomes" id="UP000018040"/>
    </source>
</evidence>
<dbReference type="AlphaFoldDB" id="V6TNM5"/>
<organism evidence="1 2">
    <name type="scientific">Giardia intestinalis</name>
    <name type="common">Giardia lamblia</name>
    <dbReference type="NCBI Taxonomy" id="5741"/>
    <lineage>
        <taxon>Eukaryota</taxon>
        <taxon>Metamonada</taxon>
        <taxon>Diplomonadida</taxon>
        <taxon>Hexamitidae</taxon>
        <taxon>Giardiinae</taxon>
        <taxon>Giardia</taxon>
    </lineage>
</organism>
<comment type="caution">
    <text evidence="1">The sequence shown here is derived from an EMBL/GenBank/DDBJ whole genome shotgun (WGS) entry which is preliminary data.</text>
</comment>
<protein>
    <submittedName>
        <fullName evidence="1">Uncharacterized protein</fullName>
    </submittedName>
</protein>
<name>V6TNM5_GIAIN</name>
<sequence length="114" mass="12578">MAHVSAHQIVPEPLPQGRQQPWEWVCIVLDTASEGTPNCQACSEDLRTLEYLPCNNDKKLGPTKQCEPDPQCPRDTTARRVLQRRLQGAPNSQLAGRFCAAGASTICSGYTLRE</sequence>